<dbReference type="RefSeq" id="WP_074108615.1">
    <property type="nucleotide sequence ID" value="NZ_LVWI01000062.1"/>
</dbReference>
<feature type="domain" description="Helix-turn-helix" evidence="1">
    <location>
        <begin position="39"/>
        <end position="93"/>
    </location>
</feature>
<dbReference type="InterPro" id="IPR041657">
    <property type="entry name" value="HTH_17"/>
</dbReference>
<name>A0ABX3EIX6_9BACL</name>
<dbReference type="Proteomes" id="UP000186058">
    <property type="component" value="Unassembled WGS sequence"/>
</dbReference>
<accession>A0ABX3EIX6</accession>
<proteinExistence type="predicted"/>
<comment type="caution">
    <text evidence="2">The sequence shown here is derived from an EMBL/GenBank/DDBJ whole genome shotgun (WGS) entry which is preliminary data.</text>
</comment>
<sequence>MTTNEFIDEIKNRILAQLLPVTQEIADQKYADRLKRATLSADEAAEYIGISKTLLYTMAKEKRIPWFPIGAAGSQKPQMRFRLSSLDRWMDDQERLNYDAPDG</sequence>
<evidence type="ECO:0000259" key="1">
    <source>
        <dbReference type="Pfam" id="PF12728"/>
    </source>
</evidence>
<organism evidence="2 3">
    <name type="scientific">Paenibacillus helianthi</name>
    <dbReference type="NCBI Taxonomy" id="1349432"/>
    <lineage>
        <taxon>Bacteria</taxon>
        <taxon>Bacillati</taxon>
        <taxon>Bacillota</taxon>
        <taxon>Bacilli</taxon>
        <taxon>Bacillales</taxon>
        <taxon>Paenibacillaceae</taxon>
        <taxon>Paenibacillus</taxon>
    </lineage>
</organism>
<protein>
    <recommendedName>
        <fullName evidence="1">Helix-turn-helix domain-containing protein</fullName>
    </recommendedName>
</protein>
<reference evidence="2 3" key="1">
    <citation type="submission" date="2016-03" db="EMBL/GenBank/DDBJ databases">
        <authorList>
            <person name="Sant'Anna F.H."/>
            <person name="Ambrosini A."/>
            <person name="Souza R."/>
            <person name="Bach E."/>
            <person name="Fernandes G."/>
            <person name="Balsanelli E."/>
            <person name="Baura V.A."/>
            <person name="Souza E.M."/>
            <person name="Passaglia L."/>
        </authorList>
    </citation>
    <scope>NUCLEOTIDE SEQUENCE [LARGE SCALE GENOMIC DNA]</scope>
    <source>
        <strain evidence="2 3">P26E</strain>
    </source>
</reference>
<evidence type="ECO:0000313" key="3">
    <source>
        <dbReference type="Proteomes" id="UP000186058"/>
    </source>
</evidence>
<evidence type="ECO:0000313" key="2">
    <source>
        <dbReference type="EMBL" id="OKP83285.1"/>
    </source>
</evidence>
<dbReference type="Pfam" id="PF12728">
    <property type="entry name" value="HTH_17"/>
    <property type="match status" value="1"/>
</dbReference>
<keyword evidence="3" id="KW-1185">Reference proteome</keyword>
<gene>
    <name evidence="2" type="ORF">A3844_22790</name>
</gene>
<dbReference type="EMBL" id="LVWI01000062">
    <property type="protein sequence ID" value="OKP83285.1"/>
    <property type="molecule type" value="Genomic_DNA"/>
</dbReference>